<organism evidence="1 2">
    <name type="scientific">Aspergillus melleus</name>
    <dbReference type="NCBI Taxonomy" id="138277"/>
    <lineage>
        <taxon>Eukaryota</taxon>
        <taxon>Fungi</taxon>
        <taxon>Dikarya</taxon>
        <taxon>Ascomycota</taxon>
        <taxon>Pezizomycotina</taxon>
        <taxon>Eurotiomycetes</taxon>
        <taxon>Eurotiomycetidae</taxon>
        <taxon>Eurotiales</taxon>
        <taxon>Aspergillaceae</taxon>
        <taxon>Aspergillus</taxon>
        <taxon>Aspergillus subgen. Circumdati</taxon>
    </lineage>
</organism>
<dbReference type="Proteomes" id="UP001177260">
    <property type="component" value="Unassembled WGS sequence"/>
</dbReference>
<accession>A0ACC3AMB6</accession>
<name>A0ACC3AMB6_9EURO</name>
<gene>
    <name evidence="1" type="ORF">N8T08_002480</name>
</gene>
<sequence length="246" mass="26631">MTSPTIVFISGANQGLGYETAKNLLLSDNYHVIISSRSLTKANQAAEKLLALPGNKGTVSTIELDVADDRSVDAAKAHIESKYDRIDVLVNNAGVYFLNREPVRDALRDSLATNVVGAASLTEALLPMLRKSKDPRLVFVSSSMGSLEHNLDPNSPHGGTYASEYRITKTALNMMMVQYHMKLADIKVLGADPGFCATEIGNDSEAFRKMGAMEPHEGAEYIAAVARGDKDDQRGRVHGPKGVVLW</sequence>
<protein>
    <submittedName>
        <fullName evidence="1">Uncharacterized protein</fullName>
    </submittedName>
</protein>
<dbReference type="EMBL" id="JAOPJF010000147">
    <property type="protein sequence ID" value="KAK1138465.1"/>
    <property type="molecule type" value="Genomic_DNA"/>
</dbReference>
<keyword evidence="2" id="KW-1185">Reference proteome</keyword>
<reference evidence="1 2" key="1">
    <citation type="journal article" date="2023" name="ACS Omega">
        <title>Identification of the Neoaspergillic Acid Biosynthesis Gene Cluster by Establishing an In Vitro CRISPR-Ribonucleoprotein Genetic System in Aspergillus melleus.</title>
        <authorList>
            <person name="Yuan B."/>
            <person name="Grau M.F."/>
            <person name="Murata R.M."/>
            <person name="Torok T."/>
            <person name="Venkateswaran K."/>
            <person name="Stajich J.E."/>
            <person name="Wang C.C.C."/>
        </authorList>
    </citation>
    <scope>NUCLEOTIDE SEQUENCE [LARGE SCALE GENOMIC DNA]</scope>
    <source>
        <strain evidence="1 2">IMV 1140</strain>
    </source>
</reference>
<evidence type="ECO:0000313" key="1">
    <source>
        <dbReference type="EMBL" id="KAK1138465.1"/>
    </source>
</evidence>
<proteinExistence type="predicted"/>
<evidence type="ECO:0000313" key="2">
    <source>
        <dbReference type="Proteomes" id="UP001177260"/>
    </source>
</evidence>
<comment type="caution">
    <text evidence="1">The sequence shown here is derived from an EMBL/GenBank/DDBJ whole genome shotgun (WGS) entry which is preliminary data.</text>
</comment>